<dbReference type="STRING" id="5865.A7AV53"/>
<reference evidence="7" key="2">
    <citation type="journal article" date="2020" name="Data Brief">
        <title>Transcriptome dataset of Babesia bovis life stages within vertebrate and invertebrate hosts.</title>
        <authorList>
            <person name="Ueti M.W."/>
            <person name="Johnson W.C."/>
            <person name="Kappmeyer L.S."/>
            <person name="Herndon D.R."/>
            <person name="Mousel M.R."/>
            <person name="Reif K.E."/>
            <person name="Taus N.S."/>
            <person name="Ifeonu O.O."/>
            <person name="Silva J.C."/>
            <person name="Suarez C.E."/>
            <person name="Brayton K.A."/>
        </authorList>
    </citation>
    <scope>NUCLEOTIDE SEQUENCE [LARGE SCALE GENOMIC DNA]</scope>
</reference>
<dbReference type="GeneID" id="5477466"/>
<dbReference type="GO" id="GO:0016787">
    <property type="term" value="F:hydrolase activity"/>
    <property type="evidence" value="ECO:0007669"/>
    <property type="project" value="UniProtKB-KW"/>
</dbReference>
<protein>
    <submittedName>
        <fullName evidence="6">ATP-dependent helicase, putative</fullName>
    </submittedName>
</protein>
<reference evidence="6 7" key="1">
    <citation type="journal article" date="2007" name="PLoS Pathog.">
        <title>Genome sequence of Babesia bovis and comparative analysis of apicomplexan hemoprotozoa.</title>
        <authorList>
            <person name="Brayton K.A."/>
            <person name="Lau A.O.T."/>
            <person name="Herndon D.R."/>
            <person name="Hannick L."/>
            <person name="Kappmeyer L.S."/>
            <person name="Berens S.J."/>
            <person name="Bidwell S.L."/>
            <person name="Brown W.C."/>
            <person name="Crabtree J."/>
            <person name="Fadrosh D."/>
            <person name="Feldblum T."/>
            <person name="Forberger H.A."/>
            <person name="Haas B.J."/>
            <person name="Howell J.M."/>
            <person name="Khouri H."/>
            <person name="Koo H."/>
            <person name="Mann D.J."/>
            <person name="Norimine J."/>
            <person name="Paulsen I.T."/>
            <person name="Radune D."/>
            <person name="Ren Q."/>
            <person name="Smith R.K. Jr."/>
            <person name="Suarez C.E."/>
            <person name="White O."/>
            <person name="Wortman J.R."/>
            <person name="Knowles D.P. Jr."/>
            <person name="McElwain T.F."/>
            <person name="Nene V.M."/>
        </authorList>
    </citation>
    <scope>NUCLEOTIDE SEQUENCE [LARGE SCALE GENOMIC DNA]</scope>
    <source>
        <strain evidence="6">T2Bo</strain>
    </source>
</reference>
<dbReference type="VEuPathDB" id="PiroplasmaDB:BBOV_IV000810"/>
<sequence>MAKLLLERRDDIISAVEGHSVVVVSGCHVSYTSTYIPFFLYKAGFTTSYSCKRTPPKIAVAQTQDSDIASSANQCSSLIGNPSKVYSHVDCLESFVSTADIVYLNVRCMLKLLISDPLLSDYGVIVLTTLEKRLLYTETLVPLLKRILYKRSRLRIVLCLDGGHVDEFMAFFGKRIEPISSNVTESDITKPSLGNLKPLGRVFHINVGVCGHLYETFYLSSPCPNYLDTAVSTVWNICKNEPTGNVLVFLPSTTDIDTLYNSLMESAKIFREQHPGSVSIIPLYPKGSKYDQRKKIYRGSRSVYLCCDIDSHRSLLDVAYVVDCGFSRRRVADYINTGTVETKVISTRDEMRQRSNLIRGKGKCYRLLTEADFNDPKVMMEYPISEMKTNDLTSIILFIKSLGVNDFTHFEFLVQPPMDAIEHGLTILFLLGAIDSNGEIVYPCGNVMAELHYTPMLSNFLYRSTQMGCSEEALTMCAVLDVQDIVLKRGNTESVYQTERLHAAMLGFAAMEGDLMSYFNVYQLARYYRDEDSKWLGRHMINGAGIRAAEKKRAQLSAILKKYQLPLASCGDNVECVMEAIFKSFFLNVACKEHIVKNVITSRQLELEVKVKTKVVDDEGNAILSNELQSYLMVSSLNTSSTRRLYIHPSSFLIDEQPDWVVFNELLDMDGELYMRDVTAIQPEFLQKYAPHYYGELKVQPYLVDY</sequence>
<evidence type="ECO:0000313" key="6">
    <source>
        <dbReference type="EMBL" id="EDO05679.1"/>
    </source>
</evidence>
<evidence type="ECO:0000256" key="1">
    <source>
        <dbReference type="ARBA" id="ARBA00022741"/>
    </source>
</evidence>
<reference evidence="7" key="3">
    <citation type="journal article" date="2021" name="Int. J. Parasitol.">
        <title>Comparative analysis of gene expression between Babesia bovis blood stages and kinetes allowed by improved genome annotation.</title>
        <authorList>
            <person name="Ueti M.W."/>
            <person name="Johnson W.C."/>
            <person name="Kappmeyer L.S."/>
            <person name="Herndon D.R."/>
            <person name="Mousel M.R."/>
            <person name="Reif K.E."/>
            <person name="Taus N.S."/>
            <person name="Ifeonu O.O."/>
            <person name="Silva J.C."/>
            <person name="Suarez C.E."/>
            <person name="Brayton K.A."/>
        </authorList>
    </citation>
    <scope>NUCLEOTIDE SEQUENCE [LARGE SCALE GENOMIC DNA]</scope>
</reference>
<evidence type="ECO:0000256" key="2">
    <source>
        <dbReference type="ARBA" id="ARBA00022801"/>
    </source>
</evidence>
<dbReference type="SUPFAM" id="SSF52540">
    <property type="entry name" value="P-loop containing nucleoside triphosphate hydrolases"/>
    <property type="match status" value="1"/>
</dbReference>
<dbReference type="Gene3D" id="3.40.50.300">
    <property type="entry name" value="P-loop containing nucleotide triphosphate hydrolases"/>
    <property type="match status" value="2"/>
</dbReference>
<proteinExistence type="predicted"/>
<keyword evidence="1" id="KW-0547">Nucleotide-binding</keyword>
<dbReference type="Pfam" id="PF07717">
    <property type="entry name" value="OB_NTP_bind"/>
    <property type="match status" value="1"/>
</dbReference>
<accession>A7AV53</accession>
<keyword evidence="7" id="KW-1185">Reference proteome</keyword>
<dbReference type="InterPro" id="IPR027417">
    <property type="entry name" value="P-loop_NTPase"/>
</dbReference>
<dbReference type="GO" id="GO:0004386">
    <property type="term" value="F:helicase activity"/>
    <property type="evidence" value="ECO:0007669"/>
    <property type="project" value="UniProtKB-KW"/>
</dbReference>
<dbReference type="EMBL" id="AAXT01000004">
    <property type="protein sequence ID" value="EDO05679.1"/>
    <property type="molecule type" value="Genomic_DNA"/>
</dbReference>
<evidence type="ECO:0000256" key="3">
    <source>
        <dbReference type="ARBA" id="ARBA00022806"/>
    </source>
</evidence>
<dbReference type="Pfam" id="PF21010">
    <property type="entry name" value="HA2_C"/>
    <property type="match status" value="1"/>
</dbReference>
<feature type="domain" description="Helicase-associated" evidence="5">
    <location>
        <begin position="423"/>
        <end position="519"/>
    </location>
</feature>
<name>A7AV53_BABBO</name>
<dbReference type="OMA" id="DWVVFNE"/>
<dbReference type="InParanoid" id="A7AV53"/>
<organism evidence="6 7">
    <name type="scientific">Babesia bovis</name>
    <dbReference type="NCBI Taxonomy" id="5865"/>
    <lineage>
        <taxon>Eukaryota</taxon>
        <taxon>Sar</taxon>
        <taxon>Alveolata</taxon>
        <taxon>Apicomplexa</taxon>
        <taxon>Aconoidasida</taxon>
        <taxon>Piroplasmida</taxon>
        <taxon>Babesiidae</taxon>
        <taxon>Babesia</taxon>
    </lineage>
</organism>
<keyword evidence="3 6" id="KW-0347">Helicase</keyword>
<dbReference type="PANTHER" id="PTHR18934">
    <property type="entry name" value="ATP-DEPENDENT RNA HELICASE"/>
    <property type="match status" value="1"/>
</dbReference>
<dbReference type="KEGG" id="bbo:BBOV_IV000810"/>
<dbReference type="Gene3D" id="1.20.120.1080">
    <property type="match status" value="1"/>
</dbReference>
<evidence type="ECO:0000256" key="4">
    <source>
        <dbReference type="ARBA" id="ARBA00022840"/>
    </source>
</evidence>
<dbReference type="SMART" id="SM00847">
    <property type="entry name" value="HA2"/>
    <property type="match status" value="1"/>
</dbReference>
<dbReference type="InterPro" id="IPR007502">
    <property type="entry name" value="Helicase-assoc_dom"/>
</dbReference>
<dbReference type="PANTHER" id="PTHR18934:SF99">
    <property type="entry name" value="ATP-DEPENDENT RNA HELICASE DHX37-RELATED"/>
    <property type="match status" value="1"/>
</dbReference>
<evidence type="ECO:0000259" key="5">
    <source>
        <dbReference type="SMART" id="SM00847"/>
    </source>
</evidence>
<keyword evidence="4" id="KW-0067">ATP-binding</keyword>
<dbReference type="GO" id="GO:0005524">
    <property type="term" value="F:ATP binding"/>
    <property type="evidence" value="ECO:0007669"/>
    <property type="project" value="UniProtKB-KW"/>
</dbReference>
<dbReference type="Proteomes" id="UP000002173">
    <property type="component" value="Unassembled WGS sequence"/>
</dbReference>
<gene>
    <name evidence="6" type="ORF">BBOV_IV000810</name>
</gene>
<evidence type="ECO:0000313" key="7">
    <source>
        <dbReference type="Proteomes" id="UP000002173"/>
    </source>
</evidence>
<dbReference type="AlphaFoldDB" id="A7AV53"/>
<keyword evidence="2" id="KW-0378">Hydrolase</keyword>
<dbReference type="eggNOG" id="KOG0922">
    <property type="taxonomic scope" value="Eukaryota"/>
</dbReference>
<comment type="caution">
    <text evidence="6">The sequence shown here is derived from an EMBL/GenBank/DDBJ whole genome shotgun (WGS) entry which is preliminary data.</text>
</comment>
<dbReference type="GO" id="GO:0003723">
    <property type="term" value="F:RNA binding"/>
    <property type="evidence" value="ECO:0007669"/>
    <property type="project" value="TreeGrafter"/>
</dbReference>
<dbReference type="InterPro" id="IPR011709">
    <property type="entry name" value="DEAD-box_helicase_OB_fold"/>
</dbReference>
<dbReference type="RefSeq" id="XP_001609247.1">
    <property type="nucleotide sequence ID" value="XM_001609197.1"/>
</dbReference>